<dbReference type="InterPro" id="IPR016161">
    <property type="entry name" value="Ald_DH/histidinol_DH"/>
</dbReference>
<evidence type="ECO:0000256" key="4">
    <source>
        <dbReference type="ARBA" id="ARBA00023027"/>
    </source>
</evidence>
<organism evidence="9 10">
    <name type="scientific">Paraglomus brasilianum</name>
    <dbReference type="NCBI Taxonomy" id="144538"/>
    <lineage>
        <taxon>Eukaryota</taxon>
        <taxon>Fungi</taxon>
        <taxon>Fungi incertae sedis</taxon>
        <taxon>Mucoromycota</taxon>
        <taxon>Glomeromycotina</taxon>
        <taxon>Glomeromycetes</taxon>
        <taxon>Paraglomerales</taxon>
        <taxon>Paraglomeraceae</taxon>
        <taxon>Paraglomus</taxon>
    </lineage>
</organism>
<keyword evidence="10" id="KW-1185">Reference proteome</keyword>
<dbReference type="PROSITE" id="PS00070">
    <property type="entry name" value="ALDEHYDE_DEHYDR_CYS"/>
    <property type="match status" value="1"/>
</dbReference>
<accession>A0A9N9DT11</accession>
<sequence length="433" mass="48213">MSVATLGTFNLPAIDNEKLSTYALGSPERNALEATLARLSNETVTIPVVVNGEEVNTTHPTGRQHNPWDHQKVVAEYQQADTATIKKAIEGALRAKLSWEAMPFNDRCAIFLKAAELISGKYKYEILAGTMLGQGKNIWQAEIDAVAELTDFLRFNAKYAQEIYAEQPPKHSPGVWNRVEYRPLEGFVYAVSPFNFTAIGGNLPCAPALLGNVVLWKPSPYAVYSNYLIYQILVEAGLPKGVIQFVPGPAEEITKVVLASPDFAALHFTGSTAVFRKLWHTIGENLNLDVYRSYPRIVGETGGKNFHMIHESADLRNAVLQTLRATFEYQGQKCSACSRAYVPDSIWDSFKTLLLNEHKKIDFGVDFLSFVGPVIHKESFAKIKSYIDWANSDNESEIIAGGQYDDSTGYFVQPTIILTKNARSRTMREEIFG</sequence>
<dbReference type="PROSITE" id="PS00687">
    <property type="entry name" value="ALDEHYDE_DEHYDR_GLU"/>
    <property type="match status" value="1"/>
</dbReference>
<dbReference type="Pfam" id="PF00171">
    <property type="entry name" value="Aldedh"/>
    <property type="match status" value="1"/>
</dbReference>
<reference evidence="9" key="1">
    <citation type="submission" date="2021-06" db="EMBL/GenBank/DDBJ databases">
        <authorList>
            <person name="Kallberg Y."/>
            <person name="Tangrot J."/>
            <person name="Rosling A."/>
        </authorList>
    </citation>
    <scope>NUCLEOTIDE SEQUENCE</scope>
    <source>
        <strain evidence="9">BR232B</strain>
    </source>
</reference>
<feature type="active site" evidence="6">
    <location>
        <position position="300"/>
    </location>
</feature>
<comment type="pathway">
    <text evidence="1">Amino-acid degradation; L-proline degradation into L-glutamate; L-glutamate from L-proline: step 2/2.</text>
</comment>
<gene>
    <name evidence="9" type="ORF">PBRASI_LOCUS10213</name>
</gene>
<evidence type="ECO:0000256" key="5">
    <source>
        <dbReference type="ARBA" id="ARBA00048142"/>
    </source>
</evidence>
<dbReference type="SUPFAM" id="SSF53720">
    <property type="entry name" value="ALDH-like"/>
    <property type="match status" value="1"/>
</dbReference>
<evidence type="ECO:0000259" key="8">
    <source>
        <dbReference type="Pfam" id="PF00171"/>
    </source>
</evidence>
<feature type="domain" description="Aldehyde dehydrogenase" evidence="8">
    <location>
        <begin position="63"/>
        <end position="433"/>
    </location>
</feature>
<dbReference type="Gene3D" id="3.40.605.10">
    <property type="entry name" value="Aldehyde Dehydrogenase, Chain A, domain 1"/>
    <property type="match status" value="1"/>
</dbReference>
<protein>
    <recommendedName>
        <fullName evidence="2">L-glutamate gamma-semialdehyde dehydrogenase</fullName>
        <ecNumber evidence="2">1.2.1.88</ecNumber>
    </recommendedName>
</protein>
<dbReference type="EC" id="1.2.1.88" evidence="2"/>
<evidence type="ECO:0000313" key="9">
    <source>
        <dbReference type="EMBL" id="CAG8649862.1"/>
    </source>
</evidence>
<dbReference type="InterPro" id="IPR050485">
    <property type="entry name" value="Proline_metab_enzyme"/>
</dbReference>
<feature type="non-terminal residue" evidence="9">
    <location>
        <position position="1"/>
    </location>
</feature>
<keyword evidence="3 7" id="KW-0560">Oxidoreductase</keyword>
<dbReference type="GO" id="GO:0003842">
    <property type="term" value="F:L-glutamate gamma-semialdehyde dehydrogenase activity"/>
    <property type="evidence" value="ECO:0007669"/>
    <property type="project" value="UniProtKB-EC"/>
</dbReference>
<dbReference type="FunFam" id="3.40.605.10:FF:000006">
    <property type="entry name" value="1-pyrroline-5-carboxylate dehydrogenase"/>
    <property type="match status" value="1"/>
</dbReference>
<proteinExistence type="inferred from homology"/>
<evidence type="ECO:0000256" key="6">
    <source>
        <dbReference type="PROSITE-ProRule" id="PRU10007"/>
    </source>
</evidence>
<name>A0A9N9DT11_9GLOM</name>
<evidence type="ECO:0000256" key="7">
    <source>
        <dbReference type="RuleBase" id="RU003345"/>
    </source>
</evidence>
<evidence type="ECO:0000256" key="3">
    <source>
        <dbReference type="ARBA" id="ARBA00023002"/>
    </source>
</evidence>
<dbReference type="InterPro" id="IPR016163">
    <property type="entry name" value="Ald_DH_C"/>
</dbReference>
<evidence type="ECO:0000313" key="10">
    <source>
        <dbReference type="Proteomes" id="UP000789739"/>
    </source>
</evidence>
<dbReference type="GO" id="GO:0005759">
    <property type="term" value="C:mitochondrial matrix"/>
    <property type="evidence" value="ECO:0007669"/>
    <property type="project" value="TreeGrafter"/>
</dbReference>
<dbReference type="GO" id="GO:0010133">
    <property type="term" value="P:L-proline catabolic process to L-glutamate"/>
    <property type="evidence" value="ECO:0007669"/>
    <property type="project" value="TreeGrafter"/>
</dbReference>
<dbReference type="PANTHER" id="PTHR42862:SF1">
    <property type="entry name" value="DELTA-1-PYRROLINE-5-CARBOXYLATE DEHYDROGENASE 2, ISOFORM A-RELATED"/>
    <property type="match status" value="1"/>
</dbReference>
<dbReference type="OrthoDB" id="5322683at2759"/>
<comment type="similarity">
    <text evidence="7">Belongs to the aldehyde dehydrogenase family.</text>
</comment>
<evidence type="ECO:0000256" key="2">
    <source>
        <dbReference type="ARBA" id="ARBA00012884"/>
    </source>
</evidence>
<comment type="catalytic activity">
    <reaction evidence="5">
        <text>L-glutamate 5-semialdehyde + NAD(+) + H2O = L-glutamate + NADH + 2 H(+)</text>
        <dbReference type="Rhea" id="RHEA:30235"/>
        <dbReference type="ChEBI" id="CHEBI:15377"/>
        <dbReference type="ChEBI" id="CHEBI:15378"/>
        <dbReference type="ChEBI" id="CHEBI:29985"/>
        <dbReference type="ChEBI" id="CHEBI:57540"/>
        <dbReference type="ChEBI" id="CHEBI:57945"/>
        <dbReference type="ChEBI" id="CHEBI:58066"/>
        <dbReference type="EC" id="1.2.1.88"/>
    </reaction>
</comment>
<dbReference type="AlphaFoldDB" id="A0A9N9DT11"/>
<dbReference type="Proteomes" id="UP000789739">
    <property type="component" value="Unassembled WGS sequence"/>
</dbReference>
<keyword evidence="4" id="KW-0520">NAD</keyword>
<dbReference type="PANTHER" id="PTHR42862">
    <property type="entry name" value="DELTA-1-PYRROLINE-5-CARBOXYLATE DEHYDROGENASE 1, ISOFORM A-RELATED"/>
    <property type="match status" value="1"/>
</dbReference>
<dbReference type="InterPro" id="IPR029510">
    <property type="entry name" value="Ald_DH_CS_GLU"/>
</dbReference>
<dbReference type="InterPro" id="IPR016162">
    <property type="entry name" value="Ald_DH_N"/>
</dbReference>
<dbReference type="EMBL" id="CAJVPI010002813">
    <property type="protein sequence ID" value="CAG8649862.1"/>
    <property type="molecule type" value="Genomic_DNA"/>
</dbReference>
<dbReference type="Gene3D" id="3.40.309.10">
    <property type="entry name" value="Aldehyde Dehydrogenase, Chain A, domain 2"/>
    <property type="match status" value="1"/>
</dbReference>
<comment type="caution">
    <text evidence="9">The sequence shown here is derived from an EMBL/GenBank/DDBJ whole genome shotgun (WGS) entry which is preliminary data.</text>
</comment>
<dbReference type="InterPro" id="IPR015590">
    <property type="entry name" value="Aldehyde_DH_dom"/>
</dbReference>
<dbReference type="InterPro" id="IPR016160">
    <property type="entry name" value="Ald_DH_CS_CYS"/>
</dbReference>
<evidence type="ECO:0000256" key="1">
    <source>
        <dbReference type="ARBA" id="ARBA00004786"/>
    </source>
</evidence>